<dbReference type="InterPro" id="IPR007294">
    <property type="entry name" value="DUF401"/>
</dbReference>
<gene>
    <name evidence="2" type="ORF">H8E80_05220</name>
</gene>
<feature type="transmembrane region" description="Helical" evidence="1">
    <location>
        <begin position="63"/>
        <end position="80"/>
    </location>
</feature>
<name>A0A8J6N522_9BACT</name>
<keyword evidence="1" id="KW-0812">Transmembrane</keyword>
<comment type="caution">
    <text evidence="2">The sequence shown here is derived from an EMBL/GenBank/DDBJ whole genome shotgun (WGS) entry which is preliminary data.</text>
</comment>
<keyword evidence="1" id="KW-1133">Transmembrane helix</keyword>
<feature type="transmembrane region" description="Helical" evidence="1">
    <location>
        <begin position="216"/>
        <end position="237"/>
    </location>
</feature>
<evidence type="ECO:0000313" key="3">
    <source>
        <dbReference type="Proteomes" id="UP000603545"/>
    </source>
</evidence>
<feature type="transmembrane region" description="Helical" evidence="1">
    <location>
        <begin position="363"/>
        <end position="384"/>
    </location>
</feature>
<protein>
    <submittedName>
        <fullName evidence="2">DUF401 family protein</fullName>
    </submittedName>
</protein>
<feature type="transmembrane region" description="Helical" evidence="1">
    <location>
        <begin position="249"/>
        <end position="266"/>
    </location>
</feature>
<sequence>MLLELPALVKIIAVFVFILVLSRYKISLYICLFSAAAAVGLWMGRGPVETVRLVLVKSLSGEGLWLAVIIVEIIVLSHLLKESRQMERIVDTFKAISFGNRFTLASLPVIIGLLPMPGGALFSAPMVESSAAESGLSAELKTAINYWFRHVWEYWWPLYPGLILAISLLNVEPWQLIAAQFPLCLGVLVSGNIFLLSACPKEKSKTTPSRKDVKRFLYEIIPFGLVIFTMFGLDFIIDYIRFPFAWPKYLNFLIGLILAQGWVIKTNNLPALLIKKALFHRFTVNMALIIFGIMAFKGILIETHMIGEIQEELIRYHIPTVFVVAALPFISGLVMGIALGFVGSSYPLIIVLLHGQIQGAEMLAYSTLAYGFGYMGMMMSPVHLCLLVSKDYFHADLAGTYKLLIKPMIFVLVWTVFLFMVYKTVFAL</sequence>
<dbReference type="Pfam" id="PF04165">
    <property type="entry name" value="DUF401"/>
    <property type="match status" value="1"/>
</dbReference>
<organism evidence="2 3">
    <name type="scientific">Candidatus Desulfaltia bathyphila</name>
    <dbReference type="NCBI Taxonomy" id="2841697"/>
    <lineage>
        <taxon>Bacteria</taxon>
        <taxon>Pseudomonadati</taxon>
        <taxon>Thermodesulfobacteriota</taxon>
        <taxon>Desulfobacteria</taxon>
        <taxon>Desulfobacterales</taxon>
        <taxon>Desulfobacterales incertae sedis</taxon>
        <taxon>Candidatus Desulfaltia</taxon>
    </lineage>
</organism>
<feature type="transmembrane region" description="Helical" evidence="1">
    <location>
        <begin position="404"/>
        <end position="422"/>
    </location>
</feature>
<keyword evidence="1" id="KW-0472">Membrane</keyword>
<dbReference type="Proteomes" id="UP000603545">
    <property type="component" value="Unassembled WGS sequence"/>
</dbReference>
<feature type="transmembrane region" description="Helical" evidence="1">
    <location>
        <begin position="177"/>
        <end position="196"/>
    </location>
</feature>
<feature type="transmembrane region" description="Helical" evidence="1">
    <location>
        <begin position="321"/>
        <end position="342"/>
    </location>
</feature>
<proteinExistence type="predicted"/>
<evidence type="ECO:0000313" key="2">
    <source>
        <dbReference type="EMBL" id="MBC8199433.1"/>
    </source>
</evidence>
<evidence type="ECO:0000256" key="1">
    <source>
        <dbReference type="SAM" id="Phobius"/>
    </source>
</evidence>
<reference evidence="2 3" key="1">
    <citation type="submission" date="2020-08" db="EMBL/GenBank/DDBJ databases">
        <title>Bridging the membrane lipid divide: bacteria of the FCB group superphylum have the potential to synthesize archaeal ether lipids.</title>
        <authorList>
            <person name="Villanueva L."/>
            <person name="Von Meijenfeldt F.A.B."/>
            <person name="Westbye A.B."/>
            <person name="Yadav S."/>
            <person name="Hopmans E.C."/>
            <person name="Dutilh B.E."/>
            <person name="Sinninghe Damste J.S."/>
        </authorList>
    </citation>
    <scope>NUCLEOTIDE SEQUENCE [LARGE SCALE GENOMIC DNA]</scope>
    <source>
        <strain evidence="2">NIOZ-UU82</strain>
    </source>
</reference>
<dbReference type="PANTHER" id="PTHR39556">
    <property type="entry name" value="PROTEIN, PUTATIVE-RELATED"/>
    <property type="match status" value="1"/>
</dbReference>
<feature type="transmembrane region" description="Helical" evidence="1">
    <location>
        <begin position="278"/>
        <end position="301"/>
    </location>
</feature>
<dbReference type="PANTHER" id="PTHR39556:SF1">
    <property type="entry name" value="PROTEIN, PUTATIVE-RELATED"/>
    <property type="match status" value="1"/>
</dbReference>
<feature type="transmembrane region" description="Helical" evidence="1">
    <location>
        <begin position="26"/>
        <end position="43"/>
    </location>
</feature>
<dbReference type="EMBL" id="JACNLL010000053">
    <property type="protein sequence ID" value="MBC8199433.1"/>
    <property type="molecule type" value="Genomic_DNA"/>
</dbReference>
<feature type="transmembrane region" description="Helical" evidence="1">
    <location>
        <begin position="6"/>
        <end position="21"/>
    </location>
</feature>
<accession>A0A8J6N522</accession>
<dbReference type="AlphaFoldDB" id="A0A8J6N522"/>